<dbReference type="PANTHER" id="PTHR25465:SF5">
    <property type="entry name" value="E3 UBIQUITIN_ISG15 LIGASE TRIM25-RELATED"/>
    <property type="match status" value="1"/>
</dbReference>
<comment type="caution">
    <text evidence="6">The sequence shown here is derived from an EMBL/GenBank/DDBJ whole genome shotgun (WGS) entry which is preliminary data.</text>
</comment>
<dbReference type="InterPro" id="IPR013320">
    <property type="entry name" value="ConA-like_dom_sf"/>
</dbReference>
<keyword evidence="7" id="KW-1185">Reference proteome</keyword>
<evidence type="ECO:0000256" key="4">
    <source>
        <dbReference type="SAM" id="MobiDB-lite"/>
    </source>
</evidence>
<keyword evidence="1" id="KW-0479">Metal-binding</keyword>
<accession>A0A6G0JA04</accession>
<keyword evidence="6" id="KW-0436">Ligase</keyword>
<evidence type="ECO:0000259" key="5">
    <source>
        <dbReference type="PROSITE" id="PS50188"/>
    </source>
</evidence>
<dbReference type="KEGG" id="lco:104921177"/>
<evidence type="ECO:0000256" key="1">
    <source>
        <dbReference type="ARBA" id="ARBA00022723"/>
    </source>
</evidence>
<dbReference type="PROSITE" id="PS50188">
    <property type="entry name" value="B302_SPRY"/>
    <property type="match status" value="1"/>
</dbReference>
<dbReference type="AlphaFoldDB" id="A0A6G0JA04"/>
<evidence type="ECO:0000256" key="3">
    <source>
        <dbReference type="ARBA" id="ARBA00022833"/>
    </source>
</evidence>
<dbReference type="GO" id="GO:0008270">
    <property type="term" value="F:zinc ion binding"/>
    <property type="evidence" value="ECO:0007669"/>
    <property type="project" value="UniProtKB-KW"/>
</dbReference>
<dbReference type="OrthoDB" id="9903688at2759"/>
<dbReference type="InterPro" id="IPR003879">
    <property type="entry name" value="Butyrophylin_SPRY"/>
</dbReference>
<dbReference type="CDD" id="cd16040">
    <property type="entry name" value="SPRY_PRY_SNTX"/>
    <property type="match status" value="1"/>
</dbReference>
<dbReference type="PANTHER" id="PTHR25465">
    <property type="entry name" value="B-BOX DOMAIN CONTAINING"/>
    <property type="match status" value="1"/>
</dbReference>
<dbReference type="GO" id="GO:0016874">
    <property type="term" value="F:ligase activity"/>
    <property type="evidence" value="ECO:0007669"/>
    <property type="project" value="UniProtKB-KW"/>
</dbReference>
<dbReference type="GO" id="GO:0005737">
    <property type="term" value="C:cytoplasm"/>
    <property type="evidence" value="ECO:0007669"/>
    <property type="project" value="UniProtKB-ARBA"/>
</dbReference>
<dbReference type="Proteomes" id="UP000424527">
    <property type="component" value="Unassembled WGS sequence"/>
</dbReference>
<keyword evidence="2" id="KW-0863">Zinc-finger</keyword>
<reference evidence="6 7" key="1">
    <citation type="submission" date="2019-07" db="EMBL/GenBank/DDBJ databases">
        <title>Chromosome genome assembly for large yellow croaker.</title>
        <authorList>
            <person name="Xiao S."/>
        </authorList>
    </citation>
    <scope>NUCLEOTIDE SEQUENCE [LARGE SCALE GENOMIC DNA]</scope>
    <source>
        <strain evidence="6">JMULYC20181020</strain>
        <tissue evidence="6">Muscle</tissue>
    </source>
</reference>
<dbReference type="InterPro" id="IPR043136">
    <property type="entry name" value="B30.2/SPRY_sf"/>
</dbReference>
<dbReference type="EMBL" id="REGW02000001">
    <property type="protein sequence ID" value="KAE8300424.1"/>
    <property type="molecule type" value="Genomic_DNA"/>
</dbReference>
<dbReference type="InterPro" id="IPR051051">
    <property type="entry name" value="E3_ubiq-ligase_TRIM/RNF"/>
</dbReference>
<dbReference type="InterPro" id="IPR001870">
    <property type="entry name" value="B30.2/SPRY"/>
</dbReference>
<name>A0A6G0JA04_LARCR</name>
<sequence length="224" mass="25586">MEDRDGAAASESMASEQDQEVPPSRPVSNVTPDPADDSVTDEPQTRADVLKYYCHLTLDPNTAYREMLLSESNRKVELTNLVQDYPEHPDRFSHLFQVLCKESLSGRCYWEVEFKESVEIAVAYKDLGRSDYYAECAFGCNDKSWSLDLNRNYKCFRHNDEETEVPEPQSSRVGVYLDHKAGILTYYCVCDTTLQLIHRVETSFTKPLYPGLWVAGTAKLCDLE</sequence>
<feature type="region of interest" description="Disordered" evidence="4">
    <location>
        <begin position="1"/>
        <end position="42"/>
    </location>
</feature>
<dbReference type="SMART" id="SM00449">
    <property type="entry name" value="SPRY"/>
    <property type="match status" value="1"/>
</dbReference>
<organism evidence="6 7">
    <name type="scientific">Larimichthys crocea</name>
    <name type="common">Large yellow croaker</name>
    <name type="synonym">Pseudosciaena crocea</name>
    <dbReference type="NCBI Taxonomy" id="215358"/>
    <lineage>
        <taxon>Eukaryota</taxon>
        <taxon>Metazoa</taxon>
        <taxon>Chordata</taxon>
        <taxon>Craniata</taxon>
        <taxon>Vertebrata</taxon>
        <taxon>Euteleostomi</taxon>
        <taxon>Actinopterygii</taxon>
        <taxon>Neopterygii</taxon>
        <taxon>Teleostei</taxon>
        <taxon>Neoteleostei</taxon>
        <taxon>Acanthomorphata</taxon>
        <taxon>Eupercaria</taxon>
        <taxon>Sciaenidae</taxon>
        <taxon>Larimichthys</taxon>
    </lineage>
</organism>
<protein>
    <submittedName>
        <fullName evidence="6">E3 ubiquitin/ISG15 ligase TRIM25</fullName>
    </submittedName>
</protein>
<evidence type="ECO:0000256" key="2">
    <source>
        <dbReference type="ARBA" id="ARBA00022771"/>
    </source>
</evidence>
<keyword evidence="3" id="KW-0862">Zinc</keyword>
<dbReference type="InterPro" id="IPR006574">
    <property type="entry name" value="PRY"/>
</dbReference>
<gene>
    <name evidence="6" type="ORF">D5F01_LYC00564</name>
</gene>
<dbReference type="SMART" id="SM00589">
    <property type="entry name" value="PRY"/>
    <property type="match status" value="1"/>
</dbReference>
<dbReference type="Pfam" id="PF13765">
    <property type="entry name" value="PRY"/>
    <property type="match status" value="1"/>
</dbReference>
<feature type="domain" description="B30.2/SPRY" evidence="5">
    <location>
        <begin position="36"/>
        <end position="224"/>
    </location>
</feature>
<dbReference type="InterPro" id="IPR003877">
    <property type="entry name" value="SPRY_dom"/>
</dbReference>
<evidence type="ECO:0000313" key="7">
    <source>
        <dbReference type="Proteomes" id="UP000424527"/>
    </source>
</evidence>
<dbReference type="SUPFAM" id="SSF49899">
    <property type="entry name" value="Concanavalin A-like lectins/glucanases"/>
    <property type="match status" value="1"/>
</dbReference>
<dbReference type="PRINTS" id="PR01407">
    <property type="entry name" value="BUTYPHLNCDUF"/>
</dbReference>
<evidence type="ECO:0000313" key="6">
    <source>
        <dbReference type="EMBL" id="KAE8300424.1"/>
    </source>
</evidence>
<dbReference type="Pfam" id="PF00622">
    <property type="entry name" value="SPRY"/>
    <property type="match status" value="1"/>
</dbReference>
<proteinExistence type="predicted"/>
<dbReference type="Gene3D" id="2.60.120.920">
    <property type="match status" value="1"/>
</dbReference>